<proteinExistence type="predicted"/>
<dbReference type="AlphaFoldDB" id="A0A0D8JS56"/>
<reference evidence="2" key="2">
    <citation type="journal article" date="2010" name="Genome Res.">
        <title>Population genomic sequencing of Coccidioides fungi reveals recent hybridization and transposon control.</title>
        <authorList>
            <person name="Neafsey D.E."/>
            <person name="Barker B.M."/>
            <person name="Sharpton T.J."/>
            <person name="Stajich J.E."/>
            <person name="Park D.J."/>
            <person name="Whiston E."/>
            <person name="Hung C.-Y."/>
            <person name="McMahan C."/>
            <person name="White J."/>
            <person name="Sykes S."/>
            <person name="Heiman D."/>
            <person name="Young S."/>
            <person name="Zeng Q."/>
            <person name="Abouelleil A."/>
            <person name="Aftuck L."/>
            <person name="Bessette D."/>
            <person name="Brown A."/>
            <person name="FitzGerald M."/>
            <person name="Lui A."/>
            <person name="Macdonald J.P."/>
            <person name="Priest M."/>
            <person name="Orbach M.J."/>
            <person name="Galgiani J.N."/>
            <person name="Kirkland T.N."/>
            <person name="Cole G.T."/>
            <person name="Birren B.W."/>
            <person name="Henn M.R."/>
            <person name="Taylor J.W."/>
            <person name="Rounsley S.D."/>
        </authorList>
    </citation>
    <scope>GENOME REANNOTATION</scope>
    <source>
        <strain evidence="2">RS</strain>
    </source>
</reference>
<dbReference type="KEGG" id="cim:CIMG_12784"/>
<sequence>MEGWALCCFGSFVFRRIVCFLVLLSRKVGECVHASHGVPFCLVTPGKFPLGTMSLSSLTLLHSLASVLFWFQREKGPNCCSGGCSDPTSDDCWDEGGMVLISDPKKENPTIWFFLIVSANEPFSSFVCVELIRPVSAGLAFSSSQGNLPRWMCRTV</sequence>
<protein>
    <submittedName>
        <fullName evidence="1">Uncharacterized protein</fullName>
    </submittedName>
</protein>
<evidence type="ECO:0000313" key="2">
    <source>
        <dbReference type="Proteomes" id="UP000001261"/>
    </source>
</evidence>
<accession>A0A0D8JS56</accession>
<organism evidence="1 2">
    <name type="scientific">Coccidioides immitis (strain RS)</name>
    <name type="common">Valley fever fungus</name>
    <dbReference type="NCBI Taxonomy" id="246410"/>
    <lineage>
        <taxon>Eukaryota</taxon>
        <taxon>Fungi</taxon>
        <taxon>Dikarya</taxon>
        <taxon>Ascomycota</taxon>
        <taxon>Pezizomycotina</taxon>
        <taxon>Eurotiomycetes</taxon>
        <taxon>Eurotiomycetidae</taxon>
        <taxon>Onygenales</taxon>
        <taxon>Onygenaceae</taxon>
        <taxon>Coccidioides</taxon>
    </lineage>
</organism>
<dbReference type="InParanoid" id="A0A0D8JS56"/>
<dbReference type="EMBL" id="GG704911">
    <property type="protein sequence ID" value="KJF60160.1"/>
    <property type="molecule type" value="Genomic_DNA"/>
</dbReference>
<dbReference type="VEuPathDB" id="FungiDB:CIMG_12784"/>
<evidence type="ECO:0000313" key="1">
    <source>
        <dbReference type="EMBL" id="KJF60160.1"/>
    </source>
</evidence>
<name>A0A0D8JS56_COCIM</name>
<dbReference type="RefSeq" id="XP_004445798.1">
    <property type="nucleotide sequence ID" value="XM_004445741.1"/>
</dbReference>
<reference evidence="2" key="1">
    <citation type="journal article" date="2009" name="Genome Res.">
        <title>Comparative genomic analyses of the human fungal pathogens Coccidioides and their relatives.</title>
        <authorList>
            <person name="Sharpton T.J."/>
            <person name="Stajich J.E."/>
            <person name="Rounsley S.D."/>
            <person name="Gardner M.J."/>
            <person name="Wortman J.R."/>
            <person name="Jordar V.S."/>
            <person name="Maiti R."/>
            <person name="Kodira C.D."/>
            <person name="Neafsey D.E."/>
            <person name="Zeng Q."/>
            <person name="Hung C.-Y."/>
            <person name="McMahan C."/>
            <person name="Muszewska A."/>
            <person name="Grynberg M."/>
            <person name="Mandel M.A."/>
            <person name="Kellner E.M."/>
            <person name="Barker B.M."/>
            <person name="Galgiani J.N."/>
            <person name="Orbach M.J."/>
            <person name="Kirkland T.N."/>
            <person name="Cole G.T."/>
            <person name="Henn M.R."/>
            <person name="Birren B.W."/>
            <person name="Taylor J.W."/>
        </authorList>
    </citation>
    <scope>NUCLEOTIDE SEQUENCE [LARGE SCALE GENOMIC DNA]</scope>
    <source>
        <strain evidence="2">RS</strain>
    </source>
</reference>
<gene>
    <name evidence="1" type="ORF">CIMG_12784</name>
</gene>
<keyword evidence="2" id="KW-1185">Reference proteome</keyword>
<dbReference type="GeneID" id="24164411"/>
<dbReference type="Proteomes" id="UP000001261">
    <property type="component" value="Unassembled WGS sequence"/>
</dbReference>